<dbReference type="GO" id="GO:0019957">
    <property type="term" value="F:C-C chemokine binding"/>
    <property type="evidence" value="ECO:0007669"/>
    <property type="project" value="TreeGrafter"/>
</dbReference>
<dbReference type="PROSITE" id="PS00237">
    <property type="entry name" value="G_PROTEIN_RECEP_F1_1"/>
    <property type="match status" value="1"/>
</dbReference>
<feature type="transmembrane region" description="Helical" evidence="11">
    <location>
        <begin position="229"/>
        <end position="252"/>
    </location>
</feature>
<keyword evidence="8 10" id="KW-0675">Receptor</keyword>
<comment type="similarity">
    <text evidence="10">Belongs to the G-protein coupled receptor 1 family.</text>
</comment>
<dbReference type="GO" id="GO:0009897">
    <property type="term" value="C:external side of plasma membrane"/>
    <property type="evidence" value="ECO:0007669"/>
    <property type="project" value="TreeGrafter"/>
</dbReference>
<dbReference type="Gene3D" id="1.20.1070.10">
    <property type="entry name" value="Rhodopsin 7-helix transmembrane proteins"/>
    <property type="match status" value="1"/>
</dbReference>
<gene>
    <name evidence="14" type="primary">LOC106524538</name>
</gene>
<dbReference type="GO" id="GO:0016493">
    <property type="term" value="F:C-C chemokine receptor activity"/>
    <property type="evidence" value="ECO:0007669"/>
    <property type="project" value="TreeGrafter"/>
</dbReference>
<evidence type="ECO:0000313" key="14">
    <source>
        <dbReference type="RefSeq" id="XP_013873835.1"/>
    </source>
</evidence>
<evidence type="ECO:0000256" key="11">
    <source>
        <dbReference type="SAM" id="Phobius"/>
    </source>
</evidence>
<evidence type="ECO:0000313" key="13">
    <source>
        <dbReference type="Proteomes" id="UP000192220"/>
    </source>
</evidence>
<dbReference type="GO" id="GO:0060326">
    <property type="term" value="P:cell chemotaxis"/>
    <property type="evidence" value="ECO:0007669"/>
    <property type="project" value="TreeGrafter"/>
</dbReference>
<evidence type="ECO:0000256" key="8">
    <source>
        <dbReference type="ARBA" id="ARBA00023170"/>
    </source>
</evidence>
<dbReference type="Proteomes" id="UP000192220">
    <property type="component" value="Unplaced"/>
</dbReference>
<evidence type="ECO:0000256" key="1">
    <source>
        <dbReference type="ARBA" id="ARBA00004651"/>
    </source>
</evidence>
<sequence length="346" mass="39403">MATSDYYMDNTTFDYTDKNDSDECDQTSVIHFGATFTPLFFSIVIILSLFGNILVLVTLFKYENLKSLTNTFILNLAVSDLFFTAGLPFWANYHMLGIWNLGQPVCVMINFIFYVGFYSSGFLLILMTIHRYVAVMNPLSDIVSASGLSSVVATVIIWVVSILAGSPAFYFIKADESYCGFDSKQGRIWGTYQQNLLFIMISVVFVFCYSQILFRLLHPSAQRRRNKTVKLIFTLMIVFFVGWGPYNVVIFLKSLSLVSQQPLESTSISELCQTETNLNYAFYVSRLLAFSHCCLNPVFYVFMGVKFKTHLKKMLRSWGSNHSGNIRSRSNRLTITSQMSGEDFSM</sequence>
<feature type="transmembrane region" description="Helical" evidence="11">
    <location>
        <begin position="72"/>
        <end position="91"/>
    </location>
</feature>
<evidence type="ECO:0000256" key="9">
    <source>
        <dbReference type="ARBA" id="ARBA00023224"/>
    </source>
</evidence>
<dbReference type="InterPro" id="IPR000355">
    <property type="entry name" value="Chemokine_rcpt"/>
</dbReference>
<dbReference type="PANTHER" id="PTHR10489">
    <property type="entry name" value="CELL ADHESION MOLECULE"/>
    <property type="match status" value="1"/>
</dbReference>
<feature type="transmembrane region" description="Helical" evidence="11">
    <location>
        <begin position="39"/>
        <end position="60"/>
    </location>
</feature>
<dbReference type="InterPro" id="IPR000276">
    <property type="entry name" value="GPCR_Rhodpsn"/>
</dbReference>
<evidence type="ECO:0000256" key="6">
    <source>
        <dbReference type="ARBA" id="ARBA00023136"/>
    </source>
</evidence>
<evidence type="ECO:0000259" key="12">
    <source>
        <dbReference type="PROSITE" id="PS50262"/>
    </source>
</evidence>
<keyword evidence="7" id="KW-1015">Disulfide bond</keyword>
<keyword evidence="4 11" id="KW-1133">Transmembrane helix</keyword>
<dbReference type="STRING" id="52670.A0A2I4C1G0"/>
<evidence type="ECO:0000256" key="10">
    <source>
        <dbReference type="RuleBase" id="RU000688"/>
    </source>
</evidence>
<comment type="subcellular location">
    <subcellularLocation>
        <location evidence="1">Cell membrane</location>
        <topology evidence="1">Multi-pass membrane protein</topology>
    </subcellularLocation>
</comment>
<feature type="transmembrane region" description="Helical" evidence="11">
    <location>
        <begin position="287"/>
        <end position="307"/>
    </location>
</feature>
<dbReference type="OrthoDB" id="10015690at2759"/>
<dbReference type="GeneID" id="106524538"/>
<dbReference type="GO" id="GO:0007204">
    <property type="term" value="P:positive regulation of cytosolic calcium ion concentration"/>
    <property type="evidence" value="ECO:0007669"/>
    <property type="project" value="TreeGrafter"/>
</dbReference>
<evidence type="ECO:0000256" key="3">
    <source>
        <dbReference type="ARBA" id="ARBA00022692"/>
    </source>
</evidence>
<keyword evidence="6 11" id="KW-0472">Membrane</keyword>
<feature type="transmembrane region" description="Helical" evidence="11">
    <location>
        <begin position="111"/>
        <end position="133"/>
    </location>
</feature>
<organism evidence="13 14">
    <name type="scientific">Austrofundulus limnaeus</name>
    <name type="common">Annual killifish</name>
    <dbReference type="NCBI Taxonomy" id="52670"/>
    <lineage>
        <taxon>Eukaryota</taxon>
        <taxon>Metazoa</taxon>
        <taxon>Chordata</taxon>
        <taxon>Craniata</taxon>
        <taxon>Vertebrata</taxon>
        <taxon>Euteleostomi</taxon>
        <taxon>Actinopterygii</taxon>
        <taxon>Neopterygii</taxon>
        <taxon>Teleostei</taxon>
        <taxon>Neoteleostei</taxon>
        <taxon>Acanthomorphata</taxon>
        <taxon>Ovalentaria</taxon>
        <taxon>Atherinomorphae</taxon>
        <taxon>Cyprinodontiformes</taxon>
        <taxon>Rivulidae</taxon>
        <taxon>Austrofundulus</taxon>
    </lineage>
</organism>
<dbReference type="AlphaFoldDB" id="A0A2I4C1G0"/>
<dbReference type="InterPro" id="IPR050119">
    <property type="entry name" value="CCR1-9-like"/>
</dbReference>
<dbReference type="GO" id="GO:0006955">
    <property type="term" value="P:immune response"/>
    <property type="evidence" value="ECO:0007669"/>
    <property type="project" value="TreeGrafter"/>
</dbReference>
<dbReference type="RefSeq" id="XP_013873835.1">
    <property type="nucleotide sequence ID" value="XM_014018381.1"/>
</dbReference>
<dbReference type="PRINTS" id="PR00657">
    <property type="entry name" value="CCCHEMOKINER"/>
</dbReference>
<dbReference type="Pfam" id="PF00001">
    <property type="entry name" value="7tm_1"/>
    <property type="match status" value="1"/>
</dbReference>
<evidence type="ECO:0000256" key="2">
    <source>
        <dbReference type="ARBA" id="ARBA00022475"/>
    </source>
</evidence>
<accession>A0A2I4C1G0</accession>
<feature type="domain" description="G-protein coupled receptors family 1 profile" evidence="12">
    <location>
        <begin position="51"/>
        <end position="300"/>
    </location>
</feature>
<dbReference type="KEGG" id="alim:106524538"/>
<evidence type="ECO:0000256" key="5">
    <source>
        <dbReference type="ARBA" id="ARBA00023040"/>
    </source>
</evidence>
<protein>
    <submittedName>
        <fullName evidence="14">Chemokine XC receptor 1-like</fullName>
    </submittedName>
</protein>
<dbReference type="FunFam" id="1.20.1070.10:FF:000130">
    <property type="entry name" value="Chemokine (C-C motif) receptor 2"/>
    <property type="match status" value="1"/>
</dbReference>
<keyword evidence="5 10" id="KW-0297">G-protein coupled receptor</keyword>
<dbReference type="InterPro" id="IPR017452">
    <property type="entry name" value="GPCR_Rhodpsn_7TM"/>
</dbReference>
<name>A0A2I4C1G0_AUSLI</name>
<feature type="transmembrane region" description="Helical" evidence="11">
    <location>
        <begin position="192"/>
        <end position="217"/>
    </location>
</feature>
<dbReference type="PRINTS" id="PR00237">
    <property type="entry name" value="GPCRRHODOPSN"/>
</dbReference>
<dbReference type="PANTHER" id="PTHR10489:SF730">
    <property type="entry name" value="CHEMOKINE XC RECEPTOR 1"/>
    <property type="match status" value="1"/>
</dbReference>
<evidence type="ECO:0000256" key="7">
    <source>
        <dbReference type="ARBA" id="ARBA00023157"/>
    </source>
</evidence>
<dbReference type="SUPFAM" id="SSF81321">
    <property type="entry name" value="Family A G protein-coupled receptor-like"/>
    <property type="match status" value="1"/>
</dbReference>
<dbReference type="InParanoid" id="A0A2I4C1G0"/>
<proteinExistence type="inferred from homology"/>
<evidence type="ECO:0000256" key="4">
    <source>
        <dbReference type="ARBA" id="ARBA00022989"/>
    </source>
</evidence>
<keyword evidence="9 10" id="KW-0807">Transducer</keyword>
<reference evidence="14" key="1">
    <citation type="submission" date="2025-08" db="UniProtKB">
        <authorList>
            <consortium name="RefSeq"/>
        </authorList>
    </citation>
    <scope>IDENTIFICATION</scope>
    <source>
        <strain evidence="14">Quisiro</strain>
        <tissue evidence="14">Liver</tissue>
    </source>
</reference>
<dbReference type="SMART" id="SM01381">
    <property type="entry name" value="7TM_GPCR_Srsx"/>
    <property type="match status" value="1"/>
</dbReference>
<dbReference type="PROSITE" id="PS50262">
    <property type="entry name" value="G_PROTEIN_RECEP_F1_2"/>
    <property type="match status" value="1"/>
</dbReference>
<keyword evidence="2" id="KW-1003">Cell membrane</keyword>
<keyword evidence="13" id="KW-1185">Reference proteome</keyword>
<feature type="transmembrane region" description="Helical" evidence="11">
    <location>
        <begin position="145"/>
        <end position="172"/>
    </location>
</feature>
<dbReference type="GO" id="GO:0019722">
    <property type="term" value="P:calcium-mediated signaling"/>
    <property type="evidence" value="ECO:0007669"/>
    <property type="project" value="TreeGrafter"/>
</dbReference>
<keyword evidence="3 10" id="KW-0812">Transmembrane</keyword>